<evidence type="ECO:0000256" key="1">
    <source>
        <dbReference type="ARBA" id="ARBA00002624"/>
    </source>
</evidence>
<feature type="domain" description="Penicillin-binding protein transpeptidase" evidence="29">
    <location>
        <begin position="444"/>
        <end position="700"/>
    </location>
</feature>
<comment type="pathway">
    <text evidence="26">Glycan biosynthesis.</text>
</comment>
<evidence type="ECO:0000256" key="13">
    <source>
        <dbReference type="ARBA" id="ARBA00022692"/>
    </source>
</evidence>
<evidence type="ECO:0000256" key="7">
    <source>
        <dbReference type="ARBA" id="ARBA00018638"/>
    </source>
</evidence>
<dbReference type="Pfam" id="PF00905">
    <property type="entry name" value="Transpeptidase"/>
    <property type="match status" value="1"/>
</dbReference>
<keyword evidence="21" id="KW-0511">Multifunctional enzyme</keyword>
<evidence type="ECO:0000256" key="25">
    <source>
        <dbReference type="ARBA" id="ARBA00049902"/>
    </source>
</evidence>
<keyword evidence="32" id="KW-1185">Reference proteome</keyword>
<dbReference type="GO" id="GO:0030288">
    <property type="term" value="C:outer membrane-bounded periplasmic space"/>
    <property type="evidence" value="ECO:0007669"/>
    <property type="project" value="TreeGrafter"/>
</dbReference>
<evidence type="ECO:0000259" key="30">
    <source>
        <dbReference type="Pfam" id="PF00912"/>
    </source>
</evidence>
<keyword evidence="19 28" id="KW-0472">Membrane</keyword>
<dbReference type="GO" id="GO:0008658">
    <property type="term" value="F:penicillin binding"/>
    <property type="evidence" value="ECO:0007669"/>
    <property type="project" value="InterPro"/>
</dbReference>
<sequence>MDFSKRGTANKQRNIHSTSQKLSKKALISFLRTCIVCIVAISIIGTFTGLGALKGMLDSAPSIDSIDVKPSGFSTIIYDSEGNEIQKLVGSQANRIYVDLKNIPEVVQNAFISTEDERFWTHNGIDVKGIFRAFFVGVKSGRFSEGASTLTQQLLKNQVFEGGNEDKFFDKLQRKVQEQYLAIKLEDKLDKNQILEYYLNTINLGQGTLGVQAASLRYFNKDVKKLTLSEAAVIAGITQSPVYLNPITHPEDNAAKRNIILSKMLEQGHITQEEYDEALKDDVYERIQLVNEEQISTNSTTNSYFVDELILQVQEDLQDKLGYTETQAINAIYRGGLRINTTQDTKLQEICDTVINDESNYPEAYHIYELTYALSILKADGSTINYSEGHLKNYFTSKQPSFNLFFKNKVDADAYTEEFKASVLESGDEILGEKKTFTLQPQVSFVLMNQNNGQVLALVGGRGEKEGSLTLNRATRTLRQPGSTFKVLSTYLPALDNAGMTLATVQDDAPYKYPGTNTTVNNWRRGVYNGLTTLREAIWNSNNIVTVKTLEQITPQLGYSYLMKLGFTSIVDSVTTEDGKVHSDINLPMGLGGLTYGVKNLELTSAFASIANNGIYTEPTLYTQIYDHNGKLIIDNTPTTSQVMKESTAFLLTSAMEDVVKIGTAASYINLGSMPVAGKTGTSTDSKDLWFVGYTPYYTAGIWGGYDNNTGDQNRVNTSYHKRLWNLIMKKVHEGYEKKTFTKPDSIVTAKICTKSGKLARDGVCEFAQGGSTVRTEYFAKGTVPTEICDTHVKIRICKVSGLQAGEFCPEGDIHDKVFLVKEETGATKDTPYLLPKSLEDSVCNVHTSASTGDLETEPNPDDEYYDEEEEETDEEVIPPIPDVSIPTTPNPGPDNPGEQTPSEGE</sequence>
<keyword evidence="22" id="KW-0961">Cell wall biogenesis/degradation</keyword>
<dbReference type="FunFam" id="1.10.3810.10:FF:000001">
    <property type="entry name" value="Penicillin-binding protein 1A"/>
    <property type="match status" value="1"/>
</dbReference>
<dbReference type="EC" id="2.4.99.28" evidence="24"/>
<evidence type="ECO:0000256" key="26">
    <source>
        <dbReference type="ARBA" id="ARBA00060592"/>
    </source>
</evidence>
<feature type="domain" description="Glycosyl transferase family 51" evidence="30">
    <location>
        <begin position="82"/>
        <end position="264"/>
    </location>
</feature>
<evidence type="ECO:0000256" key="28">
    <source>
        <dbReference type="SAM" id="Phobius"/>
    </source>
</evidence>
<dbReference type="Gene3D" id="3.40.710.10">
    <property type="entry name" value="DD-peptidase/beta-lactamase superfamily"/>
    <property type="match status" value="1"/>
</dbReference>
<keyword evidence="14" id="KW-0378">Hydrolase</keyword>
<feature type="region of interest" description="Disordered" evidence="27">
    <location>
        <begin position="849"/>
        <end position="906"/>
    </location>
</feature>
<evidence type="ECO:0000256" key="27">
    <source>
        <dbReference type="SAM" id="MobiDB-lite"/>
    </source>
</evidence>
<evidence type="ECO:0000313" key="32">
    <source>
        <dbReference type="Proteomes" id="UP000184038"/>
    </source>
</evidence>
<evidence type="ECO:0000256" key="22">
    <source>
        <dbReference type="ARBA" id="ARBA00023316"/>
    </source>
</evidence>
<keyword evidence="17" id="KW-0573">Peptidoglycan synthesis</keyword>
<comment type="pathway">
    <text evidence="3">Cell wall biogenesis; peptidoglycan biosynthesis.</text>
</comment>
<evidence type="ECO:0000256" key="2">
    <source>
        <dbReference type="ARBA" id="ARBA00004401"/>
    </source>
</evidence>
<dbReference type="InterPro" id="IPR001460">
    <property type="entry name" value="PCN-bd_Tpept"/>
</dbReference>
<keyword evidence="9" id="KW-0121">Carboxypeptidase</keyword>
<organism evidence="31 32">
    <name type="scientific">Anaerosporobacter mobilis DSM 15930</name>
    <dbReference type="NCBI Taxonomy" id="1120996"/>
    <lineage>
        <taxon>Bacteria</taxon>
        <taxon>Bacillati</taxon>
        <taxon>Bacillota</taxon>
        <taxon>Clostridia</taxon>
        <taxon>Lachnospirales</taxon>
        <taxon>Lachnospiraceae</taxon>
        <taxon>Anaerosporobacter</taxon>
    </lineage>
</organism>
<dbReference type="GO" id="GO:0008955">
    <property type="term" value="F:peptidoglycan glycosyltransferase activity"/>
    <property type="evidence" value="ECO:0007669"/>
    <property type="project" value="UniProtKB-EC"/>
</dbReference>
<evidence type="ECO:0000256" key="16">
    <source>
        <dbReference type="ARBA" id="ARBA00022968"/>
    </source>
</evidence>
<dbReference type="SUPFAM" id="SSF53955">
    <property type="entry name" value="Lysozyme-like"/>
    <property type="match status" value="1"/>
</dbReference>
<keyword evidence="16" id="KW-0735">Signal-anchor</keyword>
<dbReference type="GO" id="GO:0046677">
    <property type="term" value="P:response to antibiotic"/>
    <property type="evidence" value="ECO:0007669"/>
    <property type="project" value="UniProtKB-KW"/>
</dbReference>
<dbReference type="InterPro" id="IPR023346">
    <property type="entry name" value="Lysozyme-like_dom_sf"/>
</dbReference>
<dbReference type="RefSeq" id="WP_073289011.1">
    <property type="nucleotide sequence ID" value="NZ_FRCP01000014.1"/>
</dbReference>
<dbReference type="EC" id="3.4.16.4" evidence="6"/>
<dbReference type="InterPro" id="IPR050396">
    <property type="entry name" value="Glycosyltr_51/Transpeptidase"/>
</dbReference>
<dbReference type="UniPathway" id="UPA00219"/>
<evidence type="ECO:0000256" key="21">
    <source>
        <dbReference type="ARBA" id="ARBA00023268"/>
    </source>
</evidence>
<evidence type="ECO:0000256" key="8">
    <source>
        <dbReference type="ARBA" id="ARBA00022475"/>
    </source>
</evidence>
<comment type="function">
    <text evidence="1">Cell wall formation. Synthesis of cross-linked peptidoglycan from the lipid intermediates. The enzyme has a penicillin-insensitive transglycosylase N-terminal domain (formation of linear glycan strands) and a penicillin-sensitive transpeptidase C-terminal domain (cross-linking of the peptide subunits).</text>
</comment>
<dbReference type="PANTHER" id="PTHR32282:SF11">
    <property type="entry name" value="PENICILLIN-BINDING PROTEIN 1B"/>
    <property type="match status" value="1"/>
</dbReference>
<comment type="similarity">
    <text evidence="4">In the C-terminal section; belongs to the transpeptidase family.</text>
</comment>
<evidence type="ECO:0000256" key="19">
    <source>
        <dbReference type="ARBA" id="ARBA00023136"/>
    </source>
</evidence>
<evidence type="ECO:0000256" key="10">
    <source>
        <dbReference type="ARBA" id="ARBA00022670"/>
    </source>
</evidence>
<dbReference type="InterPro" id="IPR001264">
    <property type="entry name" value="Glyco_trans_51"/>
</dbReference>
<dbReference type="OrthoDB" id="9766909at2"/>
<evidence type="ECO:0000256" key="18">
    <source>
        <dbReference type="ARBA" id="ARBA00022989"/>
    </source>
</evidence>
<evidence type="ECO:0000256" key="17">
    <source>
        <dbReference type="ARBA" id="ARBA00022984"/>
    </source>
</evidence>
<dbReference type="GO" id="GO:0006508">
    <property type="term" value="P:proteolysis"/>
    <property type="evidence" value="ECO:0007669"/>
    <property type="project" value="UniProtKB-KW"/>
</dbReference>
<keyword evidence="20" id="KW-0046">Antibiotic resistance</keyword>
<evidence type="ECO:0000256" key="24">
    <source>
        <dbReference type="ARBA" id="ARBA00044770"/>
    </source>
</evidence>
<dbReference type="GO" id="GO:0009252">
    <property type="term" value="P:peptidoglycan biosynthetic process"/>
    <property type="evidence" value="ECO:0007669"/>
    <property type="project" value="UniProtKB-UniPathway"/>
</dbReference>
<gene>
    <name evidence="31" type="ORF">SAMN02746066_02944</name>
</gene>
<evidence type="ECO:0000313" key="31">
    <source>
        <dbReference type="EMBL" id="SHM68691.1"/>
    </source>
</evidence>
<dbReference type="EMBL" id="FRCP01000014">
    <property type="protein sequence ID" value="SHM68691.1"/>
    <property type="molecule type" value="Genomic_DNA"/>
</dbReference>
<dbReference type="Proteomes" id="UP000184038">
    <property type="component" value="Unassembled WGS sequence"/>
</dbReference>
<dbReference type="STRING" id="1120996.SAMN02746066_02944"/>
<dbReference type="GO" id="GO:0071555">
    <property type="term" value="P:cell wall organization"/>
    <property type="evidence" value="ECO:0007669"/>
    <property type="project" value="UniProtKB-KW"/>
</dbReference>
<evidence type="ECO:0000256" key="3">
    <source>
        <dbReference type="ARBA" id="ARBA00004752"/>
    </source>
</evidence>
<keyword evidence="8" id="KW-1003">Cell membrane</keyword>
<evidence type="ECO:0000256" key="11">
    <source>
        <dbReference type="ARBA" id="ARBA00022676"/>
    </source>
</evidence>
<evidence type="ECO:0000256" key="4">
    <source>
        <dbReference type="ARBA" id="ARBA00007090"/>
    </source>
</evidence>
<dbReference type="NCBIfam" id="TIGR02074">
    <property type="entry name" value="PBP_1a_fam"/>
    <property type="match status" value="1"/>
</dbReference>
<keyword evidence="12" id="KW-0808">Transferase</keyword>
<keyword evidence="10" id="KW-0645">Protease</keyword>
<accession>A0A1M7KU02</accession>
<keyword evidence="18 28" id="KW-1133">Transmembrane helix</keyword>
<dbReference type="PANTHER" id="PTHR32282">
    <property type="entry name" value="BINDING PROTEIN TRANSPEPTIDASE, PUTATIVE-RELATED"/>
    <property type="match status" value="1"/>
</dbReference>
<evidence type="ECO:0000256" key="15">
    <source>
        <dbReference type="ARBA" id="ARBA00022960"/>
    </source>
</evidence>
<comment type="catalytic activity">
    <reaction evidence="23">
        <text>Preferential cleavage: (Ac)2-L-Lys-D-Ala-|-D-Ala. Also transpeptidation of peptidyl-alanyl moieties that are N-acyl substituents of D-alanine.</text>
        <dbReference type="EC" id="3.4.16.4"/>
    </reaction>
</comment>
<evidence type="ECO:0000256" key="20">
    <source>
        <dbReference type="ARBA" id="ARBA00023251"/>
    </source>
</evidence>
<evidence type="ECO:0000259" key="29">
    <source>
        <dbReference type="Pfam" id="PF00905"/>
    </source>
</evidence>
<keyword evidence="13 28" id="KW-0812">Transmembrane</keyword>
<dbReference type="GO" id="GO:0005886">
    <property type="term" value="C:plasma membrane"/>
    <property type="evidence" value="ECO:0007669"/>
    <property type="project" value="UniProtKB-SubCell"/>
</dbReference>
<comment type="subcellular location">
    <subcellularLocation>
        <location evidence="2">Cell membrane</location>
        <topology evidence="2">Single-pass type II membrane protein</topology>
    </subcellularLocation>
</comment>
<dbReference type="GO" id="GO:0009002">
    <property type="term" value="F:serine-type D-Ala-D-Ala carboxypeptidase activity"/>
    <property type="evidence" value="ECO:0007669"/>
    <property type="project" value="UniProtKB-EC"/>
</dbReference>
<dbReference type="InterPro" id="IPR012338">
    <property type="entry name" value="Beta-lactam/transpept-like"/>
</dbReference>
<feature type="compositionally biased region" description="Acidic residues" evidence="27">
    <location>
        <begin position="855"/>
        <end position="877"/>
    </location>
</feature>
<evidence type="ECO:0000256" key="12">
    <source>
        <dbReference type="ARBA" id="ARBA00022679"/>
    </source>
</evidence>
<comment type="similarity">
    <text evidence="5">In the N-terminal section; belongs to the glycosyltransferase 51 family.</text>
</comment>
<proteinExistence type="inferred from homology"/>
<dbReference type="Pfam" id="PF00912">
    <property type="entry name" value="Transgly"/>
    <property type="match status" value="1"/>
</dbReference>
<dbReference type="Gene3D" id="1.10.3810.10">
    <property type="entry name" value="Biosynthetic peptidoglycan transglycosylase-like"/>
    <property type="match status" value="1"/>
</dbReference>
<evidence type="ECO:0000256" key="14">
    <source>
        <dbReference type="ARBA" id="ARBA00022801"/>
    </source>
</evidence>
<dbReference type="SUPFAM" id="SSF56601">
    <property type="entry name" value="beta-lactamase/transpeptidase-like"/>
    <property type="match status" value="1"/>
</dbReference>
<feature type="transmembrane region" description="Helical" evidence="28">
    <location>
        <begin position="30"/>
        <end position="53"/>
    </location>
</feature>
<evidence type="ECO:0000256" key="5">
    <source>
        <dbReference type="ARBA" id="ARBA00007739"/>
    </source>
</evidence>
<dbReference type="GO" id="GO:0008360">
    <property type="term" value="P:regulation of cell shape"/>
    <property type="evidence" value="ECO:0007669"/>
    <property type="project" value="UniProtKB-KW"/>
</dbReference>
<keyword evidence="11" id="KW-0328">Glycosyltransferase</keyword>
<evidence type="ECO:0000256" key="23">
    <source>
        <dbReference type="ARBA" id="ARBA00034000"/>
    </source>
</evidence>
<protein>
    <recommendedName>
        <fullName evidence="7">Penicillin-binding protein 1A</fullName>
        <ecNumber evidence="24">2.4.99.28</ecNumber>
        <ecNumber evidence="6">3.4.16.4</ecNumber>
    </recommendedName>
</protein>
<dbReference type="AlphaFoldDB" id="A0A1M7KU02"/>
<evidence type="ECO:0000256" key="9">
    <source>
        <dbReference type="ARBA" id="ARBA00022645"/>
    </source>
</evidence>
<dbReference type="InterPro" id="IPR036950">
    <property type="entry name" value="PBP_transglycosylase"/>
</dbReference>
<reference evidence="31 32" key="1">
    <citation type="submission" date="2016-11" db="EMBL/GenBank/DDBJ databases">
        <authorList>
            <person name="Jaros S."/>
            <person name="Januszkiewicz K."/>
            <person name="Wedrychowicz H."/>
        </authorList>
    </citation>
    <scope>NUCLEOTIDE SEQUENCE [LARGE SCALE GENOMIC DNA]</scope>
    <source>
        <strain evidence="31 32">DSM 15930</strain>
    </source>
</reference>
<name>A0A1M7KU02_9FIRM</name>
<keyword evidence="15" id="KW-0133">Cell shape</keyword>
<comment type="catalytic activity">
    <reaction evidence="25">
        <text>[GlcNAc-(1-&gt;4)-Mur2Ac(oyl-L-Ala-gamma-D-Glu-L-Lys-D-Ala-D-Ala)](n)-di-trans,octa-cis-undecaprenyl diphosphate + beta-D-GlcNAc-(1-&gt;4)-Mur2Ac(oyl-L-Ala-gamma-D-Glu-L-Lys-D-Ala-D-Ala)-di-trans,octa-cis-undecaprenyl diphosphate = [GlcNAc-(1-&gt;4)-Mur2Ac(oyl-L-Ala-gamma-D-Glu-L-Lys-D-Ala-D-Ala)](n+1)-di-trans,octa-cis-undecaprenyl diphosphate + di-trans,octa-cis-undecaprenyl diphosphate + H(+)</text>
        <dbReference type="Rhea" id="RHEA:23708"/>
        <dbReference type="Rhea" id="RHEA-COMP:9602"/>
        <dbReference type="Rhea" id="RHEA-COMP:9603"/>
        <dbReference type="ChEBI" id="CHEBI:15378"/>
        <dbReference type="ChEBI" id="CHEBI:58405"/>
        <dbReference type="ChEBI" id="CHEBI:60033"/>
        <dbReference type="ChEBI" id="CHEBI:78435"/>
        <dbReference type="EC" id="2.4.99.28"/>
    </reaction>
</comment>
<evidence type="ECO:0000256" key="6">
    <source>
        <dbReference type="ARBA" id="ARBA00012448"/>
    </source>
</evidence>